<accession>A0A5C6AGK9</accession>
<reference evidence="1 2" key="1">
    <citation type="submission" date="2019-02" db="EMBL/GenBank/DDBJ databases">
        <title>Deep-cultivation of Planctomycetes and their phenomic and genomic characterization uncovers novel biology.</title>
        <authorList>
            <person name="Wiegand S."/>
            <person name="Jogler M."/>
            <person name="Boedeker C."/>
            <person name="Pinto D."/>
            <person name="Vollmers J."/>
            <person name="Rivas-Marin E."/>
            <person name="Kohn T."/>
            <person name="Peeters S.H."/>
            <person name="Heuer A."/>
            <person name="Rast P."/>
            <person name="Oberbeckmann S."/>
            <person name="Bunk B."/>
            <person name="Jeske O."/>
            <person name="Meyerdierks A."/>
            <person name="Storesund J.E."/>
            <person name="Kallscheuer N."/>
            <person name="Luecker S."/>
            <person name="Lage O.M."/>
            <person name="Pohl T."/>
            <person name="Merkel B.J."/>
            <person name="Hornburger P."/>
            <person name="Mueller R.-W."/>
            <person name="Bruemmer F."/>
            <person name="Labrenz M."/>
            <person name="Spormann A.M."/>
            <person name="Op Den Camp H."/>
            <person name="Overmann J."/>
            <person name="Amann R."/>
            <person name="Jetten M.S.M."/>
            <person name="Mascher T."/>
            <person name="Medema M.H."/>
            <person name="Devos D.P."/>
            <person name="Kaster A.-K."/>
            <person name="Ovreas L."/>
            <person name="Rohde M."/>
            <person name="Galperin M.Y."/>
            <person name="Jogler C."/>
        </authorList>
    </citation>
    <scope>NUCLEOTIDE SEQUENCE [LARGE SCALE GENOMIC DNA]</scope>
    <source>
        <strain evidence="1 2">Pla52n</strain>
    </source>
</reference>
<gene>
    <name evidence="1" type="ORF">Pla52n_50520</name>
</gene>
<keyword evidence="2" id="KW-1185">Reference proteome</keyword>
<organism evidence="1 2">
    <name type="scientific">Stieleria varia</name>
    <dbReference type="NCBI Taxonomy" id="2528005"/>
    <lineage>
        <taxon>Bacteria</taxon>
        <taxon>Pseudomonadati</taxon>
        <taxon>Planctomycetota</taxon>
        <taxon>Planctomycetia</taxon>
        <taxon>Pirellulales</taxon>
        <taxon>Pirellulaceae</taxon>
        <taxon>Stieleria</taxon>
    </lineage>
</organism>
<protein>
    <submittedName>
        <fullName evidence="1">Uncharacterized protein</fullName>
    </submittedName>
</protein>
<evidence type="ECO:0000313" key="1">
    <source>
        <dbReference type="EMBL" id="TWT98536.1"/>
    </source>
</evidence>
<name>A0A5C6AGK9_9BACT</name>
<comment type="caution">
    <text evidence="1">The sequence shown here is derived from an EMBL/GenBank/DDBJ whole genome shotgun (WGS) entry which is preliminary data.</text>
</comment>
<proteinExistence type="predicted"/>
<dbReference type="AlphaFoldDB" id="A0A5C6AGK9"/>
<dbReference type="Proteomes" id="UP000320176">
    <property type="component" value="Unassembled WGS sequence"/>
</dbReference>
<sequence>MAMAIGTIDLMTHSKNFTMEAIADFRMWVNVRFCARTSKHWESFLITPKSTLGNSEAMAHLDRSAMQDALRIVVAEEQ</sequence>
<evidence type="ECO:0000313" key="2">
    <source>
        <dbReference type="Proteomes" id="UP000320176"/>
    </source>
</evidence>
<dbReference type="EMBL" id="SJPN01000006">
    <property type="protein sequence ID" value="TWT98536.1"/>
    <property type="molecule type" value="Genomic_DNA"/>
</dbReference>